<dbReference type="GO" id="GO:0003677">
    <property type="term" value="F:DNA binding"/>
    <property type="evidence" value="ECO:0007669"/>
    <property type="project" value="InterPro"/>
</dbReference>
<dbReference type="InterPro" id="IPR041468">
    <property type="entry name" value="HTH_ParB/Spo0J"/>
</dbReference>
<accession>X0TEE3</accession>
<keyword evidence="1" id="KW-0159">Chromosome partition</keyword>
<dbReference type="GO" id="GO:0007059">
    <property type="term" value="P:chromosome segregation"/>
    <property type="evidence" value="ECO:0007669"/>
    <property type="project" value="UniProtKB-KW"/>
</dbReference>
<feature type="domain" description="ParB-like N-terminal" evidence="2">
    <location>
        <begin position="4"/>
        <end position="96"/>
    </location>
</feature>
<proteinExistence type="predicted"/>
<gene>
    <name evidence="3" type="ORF">S01H1_22756</name>
</gene>
<dbReference type="PANTHER" id="PTHR33375">
    <property type="entry name" value="CHROMOSOME-PARTITIONING PROTEIN PARB-RELATED"/>
    <property type="match status" value="1"/>
</dbReference>
<dbReference type="AlphaFoldDB" id="X0TEE3"/>
<dbReference type="Gene3D" id="1.10.10.730">
    <property type="entry name" value="KorB DNA-binding domain"/>
    <property type="match status" value="1"/>
</dbReference>
<dbReference type="GO" id="GO:0005694">
    <property type="term" value="C:chromosome"/>
    <property type="evidence" value="ECO:0007669"/>
    <property type="project" value="TreeGrafter"/>
</dbReference>
<name>X0TEE3_9ZZZZ</name>
<dbReference type="InterPro" id="IPR004437">
    <property type="entry name" value="ParB/RepB/Spo0J"/>
</dbReference>
<comment type="caution">
    <text evidence="3">The sequence shown here is derived from an EMBL/GenBank/DDBJ whole genome shotgun (WGS) entry which is preliminary data.</text>
</comment>
<dbReference type="InterPro" id="IPR036086">
    <property type="entry name" value="ParB/Sulfiredoxin_sf"/>
</dbReference>
<evidence type="ECO:0000259" key="2">
    <source>
        <dbReference type="SMART" id="SM00470"/>
    </source>
</evidence>
<protein>
    <recommendedName>
        <fullName evidence="2">ParB-like N-terminal domain-containing protein</fullName>
    </recommendedName>
</protein>
<dbReference type="Pfam" id="PF17762">
    <property type="entry name" value="HTH_ParB"/>
    <property type="match status" value="1"/>
</dbReference>
<dbReference type="SMART" id="SM00470">
    <property type="entry name" value="ParB"/>
    <property type="match status" value="1"/>
</dbReference>
<dbReference type="Gene3D" id="3.90.1530.10">
    <property type="entry name" value="Conserved hypothetical protein from pyrococcus furiosus pfu- 392566-001, ParB domain"/>
    <property type="match status" value="1"/>
</dbReference>
<dbReference type="EMBL" id="BARS01012921">
    <property type="protein sequence ID" value="GAF91579.1"/>
    <property type="molecule type" value="Genomic_DNA"/>
</dbReference>
<reference evidence="3" key="1">
    <citation type="journal article" date="2014" name="Front. Microbiol.">
        <title>High frequency of phylogenetically diverse reductive dehalogenase-homologous genes in deep subseafloor sedimentary metagenomes.</title>
        <authorList>
            <person name="Kawai M."/>
            <person name="Futagami T."/>
            <person name="Toyoda A."/>
            <person name="Takaki Y."/>
            <person name="Nishi S."/>
            <person name="Hori S."/>
            <person name="Arai W."/>
            <person name="Tsubouchi T."/>
            <person name="Morono Y."/>
            <person name="Uchiyama I."/>
            <person name="Ito T."/>
            <person name="Fujiyama A."/>
            <person name="Inagaki F."/>
            <person name="Takami H."/>
        </authorList>
    </citation>
    <scope>NUCLEOTIDE SEQUENCE</scope>
    <source>
        <strain evidence="3">Expedition CK06-06</strain>
    </source>
</reference>
<dbReference type="CDD" id="cd00093">
    <property type="entry name" value="HTH_XRE"/>
    <property type="match status" value="1"/>
</dbReference>
<dbReference type="SUPFAM" id="SSF109709">
    <property type="entry name" value="KorB DNA-binding domain-like"/>
    <property type="match status" value="1"/>
</dbReference>
<dbReference type="PANTHER" id="PTHR33375:SF1">
    <property type="entry name" value="CHROMOSOME-PARTITIONING PROTEIN PARB-RELATED"/>
    <property type="match status" value="1"/>
</dbReference>
<evidence type="ECO:0000313" key="3">
    <source>
        <dbReference type="EMBL" id="GAF91579.1"/>
    </source>
</evidence>
<dbReference type="Pfam" id="PF02195">
    <property type="entry name" value="ParB_N"/>
    <property type="match status" value="1"/>
</dbReference>
<dbReference type="SUPFAM" id="SSF110849">
    <property type="entry name" value="ParB/Sulfiredoxin"/>
    <property type="match status" value="1"/>
</dbReference>
<dbReference type="InterPro" id="IPR050336">
    <property type="entry name" value="Chromosome_partition/occlusion"/>
</dbReference>
<sequence>MSEIRLPFSALIPFFPPMRLTRDADEDRDFQESLREHGIRRPLLVRPHPIHEGKFEVVDGNRRLAHGQIVGLEDAPCEIRKMSDEEAFTVALILNVQRSNVPSIGIGNWLQLMQMKFGYSQEKLAEKVGKSQSWVSRHLKLVESKIEETNS</sequence>
<feature type="non-terminal residue" evidence="3">
    <location>
        <position position="151"/>
    </location>
</feature>
<organism evidence="3">
    <name type="scientific">marine sediment metagenome</name>
    <dbReference type="NCBI Taxonomy" id="412755"/>
    <lineage>
        <taxon>unclassified sequences</taxon>
        <taxon>metagenomes</taxon>
        <taxon>ecological metagenomes</taxon>
    </lineage>
</organism>
<dbReference type="NCBIfam" id="TIGR00180">
    <property type="entry name" value="parB_part"/>
    <property type="match status" value="1"/>
</dbReference>
<dbReference type="InterPro" id="IPR001387">
    <property type="entry name" value="Cro/C1-type_HTH"/>
</dbReference>
<evidence type="ECO:0000256" key="1">
    <source>
        <dbReference type="ARBA" id="ARBA00022829"/>
    </source>
</evidence>
<dbReference type="InterPro" id="IPR042075">
    <property type="entry name" value="KorB_DNA-db"/>
</dbReference>
<dbReference type="InterPro" id="IPR003115">
    <property type="entry name" value="ParB_N"/>
</dbReference>